<dbReference type="SUPFAM" id="SSF52768">
    <property type="entry name" value="Arginase/deacetylase"/>
    <property type="match status" value="3"/>
</dbReference>
<evidence type="ECO:0000256" key="16">
    <source>
        <dbReference type="ARBA" id="ARBA00022737"/>
    </source>
</evidence>
<feature type="region of interest" description="Disordered" evidence="34">
    <location>
        <begin position="940"/>
        <end position="999"/>
    </location>
</feature>
<dbReference type="FunFam" id="3.30.40.10:FF:000342">
    <property type="entry name" value="Histone deacetylase 6"/>
    <property type="match status" value="1"/>
</dbReference>
<keyword evidence="23" id="KW-0805">Transcription regulation</keyword>
<keyword evidence="27" id="KW-0539">Nucleus</keyword>
<dbReference type="PANTHER" id="PTHR10625">
    <property type="entry name" value="HISTONE DEACETYLASE HDAC1-RELATED"/>
    <property type="match status" value="1"/>
</dbReference>
<evidence type="ECO:0000256" key="20">
    <source>
        <dbReference type="ARBA" id="ARBA00022833"/>
    </source>
</evidence>
<keyword evidence="20" id="KW-0862">Zinc</keyword>
<protein>
    <recommendedName>
        <fullName evidence="31">Protein deacetylase HDAC6</fullName>
    </recommendedName>
    <alternativeName>
        <fullName evidence="32">Tubulin-lysine deacetylase HDAC6</fullName>
    </alternativeName>
</protein>
<dbReference type="RefSeq" id="XP_038864626.1">
    <property type="nucleotide sequence ID" value="XM_039008698.1"/>
</dbReference>
<dbReference type="GO" id="GO:0004407">
    <property type="term" value="F:histone deacetylase activity"/>
    <property type="evidence" value="ECO:0007669"/>
    <property type="project" value="TreeGrafter"/>
</dbReference>
<evidence type="ECO:0000256" key="25">
    <source>
        <dbReference type="ARBA" id="ARBA00023203"/>
    </source>
</evidence>
<dbReference type="Proteomes" id="UP000808372">
    <property type="component" value="Chromosome 14"/>
</dbReference>
<dbReference type="PANTHER" id="PTHR10625:SF21">
    <property type="entry name" value="HISTONE DEACETYLASE 6"/>
    <property type="match status" value="1"/>
</dbReference>
<evidence type="ECO:0000256" key="14">
    <source>
        <dbReference type="ARBA" id="ARBA00022679"/>
    </source>
</evidence>
<evidence type="ECO:0000256" key="12">
    <source>
        <dbReference type="ARBA" id="ARBA00022491"/>
    </source>
</evidence>
<evidence type="ECO:0000256" key="3">
    <source>
        <dbReference type="ARBA" id="ARBA00004123"/>
    </source>
</evidence>
<keyword evidence="11" id="KW-0963">Cytoplasm</keyword>
<dbReference type="SUPFAM" id="SSF57850">
    <property type="entry name" value="RING/U-box"/>
    <property type="match status" value="1"/>
</dbReference>
<gene>
    <name evidence="37" type="primary">LOC120059565</name>
</gene>
<evidence type="ECO:0000256" key="4">
    <source>
        <dbReference type="ARBA" id="ARBA00004279"/>
    </source>
</evidence>
<dbReference type="InterPro" id="IPR037138">
    <property type="entry name" value="His_deacetylse_dom_sf"/>
</dbReference>
<dbReference type="GO" id="GO:0030425">
    <property type="term" value="C:dendrite"/>
    <property type="evidence" value="ECO:0007669"/>
    <property type="project" value="UniProtKB-SubCell"/>
</dbReference>
<evidence type="ECO:0000259" key="35">
    <source>
        <dbReference type="PROSITE" id="PS50271"/>
    </source>
</evidence>
<dbReference type="GO" id="GO:0006950">
    <property type="term" value="P:response to stress"/>
    <property type="evidence" value="ECO:0007669"/>
    <property type="project" value="UniProtKB-ARBA"/>
</dbReference>
<proteinExistence type="inferred from homology"/>
<evidence type="ECO:0000256" key="17">
    <source>
        <dbReference type="ARBA" id="ARBA00022771"/>
    </source>
</evidence>
<dbReference type="GO" id="GO:0030424">
    <property type="term" value="C:axon"/>
    <property type="evidence" value="ECO:0007669"/>
    <property type="project" value="UniProtKB-SubCell"/>
</dbReference>
<keyword evidence="10" id="KW-0488">Methylation</keyword>
<organism evidence="36 37">
    <name type="scientific">Salvelinus namaycush</name>
    <name type="common">Lake trout</name>
    <name type="synonym">Salmo namaycush</name>
    <dbReference type="NCBI Taxonomy" id="8040"/>
    <lineage>
        <taxon>Eukaryota</taxon>
        <taxon>Metazoa</taxon>
        <taxon>Chordata</taxon>
        <taxon>Craniata</taxon>
        <taxon>Vertebrata</taxon>
        <taxon>Euteleostomi</taxon>
        <taxon>Actinopterygii</taxon>
        <taxon>Neopterygii</taxon>
        <taxon>Teleostei</taxon>
        <taxon>Protacanthopterygii</taxon>
        <taxon>Salmoniformes</taxon>
        <taxon>Salmonidae</taxon>
        <taxon>Salmoninae</taxon>
        <taxon>Salvelinus</taxon>
    </lineage>
</organism>
<comment type="pathway">
    <text evidence="8">Protein modification; protein ubiquitination.</text>
</comment>
<evidence type="ECO:0000256" key="26">
    <source>
        <dbReference type="ARBA" id="ARBA00023212"/>
    </source>
</evidence>
<evidence type="ECO:0000256" key="13">
    <source>
        <dbReference type="ARBA" id="ARBA00022553"/>
    </source>
</evidence>
<dbReference type="InterPro" id="IPR023801">
    <property type="entry name" value="His_deacetylse_dom"/>
</dbReference>
<evidence type="ECO:0000256" key="18">
    <source>
        <dbReference type="ARBA" id="ARBA00022786"/>
    </source>
</evidence>
<keyword evidence="26" id="KW-0206">Cytoskeleton</keyword>
<dbReference type="InterPro" id="IPR013083">
    <property type="entry name" value="Znf_RING/FYVE/PHD"/>
</dbReference>
<comment type="similarity">
    <text evidence="9">Belongs to the histone deacetylase family. HD type 2 subfamily.</text>
</comment>
<dbReference type="GO" id="GO:0008270">
    <property type="term" value="F:zinc ion binding"/>
    <property type="evidence" value="ECO:0007669"/>
    <property type="project" value="UniProtKB-KW"/>
</dbReference>
<evidence type="ECO:0000256" key="21">
    <source>
        <dbReference type="ARBA" id="ARBA00022843"/>
    </source>
</evidence>
<keyword evidence="19" id="KW-0378">Hydrolase</keyword>
<feature type="compositionally biased region" description="Low complexity" evidence="34">
    <location>
        <begin position="972"/>
        <end position="990"/>
    </location>
</feature>
<keyword evidence="12" id="KW-0678">Repressor</keyword>
<feature type="region of interest" description="Disordered" evidence="34">
    <location>
        <begin position="1010"/>
        <end position="1029"/>
    </location>
</feature>
<evidence type="ECO:0000256" key="1">
    <source>
        <dbReference type="ARBA" id="ARBA00001947"/>
    </source>
</evidence>
<dbReference type="SMART" id="SM00290">
    <property type="entry name" value="ZnF_UBP"/>
    <property type="match status" value="1"/>
</dbReference>
<evidence type="ECO:0000313" key="36">
    <source>
        <dbReference type="Proteomes" id="UP000808372"/>
    </source>
</evidence>
<evidence type="ECO:0000256" key="5">
    <source>
        <dbReference type="ARBA" id="ARBA00004300"/>
    </source>
</evidence>
<evidence type="ECO:0000256" key="9">
    <source>
        <dbReference type="ARBA" id="ARBA00007738"/>
    </source>
</evidence>
<evidence type="ECO:0000256" key="11">
    <source>
        <dbReference type="ARBA" id="ARBA00022490"/>
    </source>
</evidence>
<accession>A0A8U1C0L3</accession>
<dbReference type="InterPro" id="IPR001607">
    <property type="entry name" value="Znf_UBP"/>
</dbReference>
<dbReference type="PRINTS" id="PR01270">
    <property type="entry name" value="HDASUPER"/>
</dbReference>
<dbReference type="GO" id="GO:0051646">
    <property type="term" value="P:mitochondrion localization"/>
    <property type="evidence" value="ECO:0007669"/>
    <property type="project" value="UniProtKB-ARBA"/>
</dbReference>
<dbReference type="InterPro" id="IPR023696">
    <property type="entry name" value="Ureohydrolase_dom_sf"/>
</dbReference>
<evidence type="ECO:0000256" key="7">
    <source>
        <dbReference type="ARBA" id="ARBA00004489"/>
    </source>
</evidence>
<dbReference type="GO" id="GO:0051129">
    <property type="term" value="P:negative regulation of cellular component organization"/>
    <property type="evidence" value="ECO:0007669"/>
    <property type="project" value="UniProtKB-ARBA"/>
</dbReference>
<evidence type="ECO:0000256" key="32">
    <source>
        <dbReference type="ARBA" id="ARBA00082852"/>
    </source>
</evidence>
<dbReference type="InterPro" id="IPR000286">
    <property type="entry name" value="HDACs"/>
</dbReference>
<dbReference type="Pfam" id="PF00850">
    <property type="entry name" value="Hist_deacetyl"/>
    <property type="match status" value="3"/>
</dbReference>
<keyword evidence="36" id="KW-1185">Reference proteome</keyword>
<reference evidence="37" key="1">
    <citation type="submission" date="2025-08" db="UniProtKB">
        <authorList>
            <consortium name="RefSeq"/>
        </authorList>
    </citation>
    <scope>IDENTIFICATION</scope>
    <source>
        <tissue evidence="37">White muscle</tissue>
    </source>
</reference>
<dbReference type="GO" id="GO:0032886">
    <property type="term" value="P:regulation of microtubule-based process"/>
    <property type="evidence" value="ECO:0007669"/>
    <property type="project" value="UniProtKB-ARBA"/>
</dbReference>
<evidence type="ECO:0000256" key="27">
    <source>
        <dbReference type="ARBA" id="ARBA00023242"/>
    </source>
</evidence>
<dbReference type="FunFam" id="3.40.800.20:FF:000005">
    <property type="entry name" value="histone deacetylase 6"/>
    <property type="match status" value="1"/>
</dbReference>
<dbReference type="GO" id="GO:0003779">
    <property type="term" value="F:actin binding"/>
    <property type="evidence" value="ECO:0007669"/>
    <property type="project" value="UniProtKB-KW"/>
</dbReference>
<evidence type="ECO:0000256" key="10">
    <source>
        <dbReference type="ARBA" id="ARBA00022481"/>
    </source>
</evidence>
<dbReference type="GO" id="GO:0005813">
    <property type="term" value="C:centrosome"/>
    <property type="evidence" value="ECO:0007669"/>
    <property type="project" value="UniProtKB-SubCell"/>
</dbReference>
<evidence type="ECO:0000256" key="24">
    <source>
        <dbReference type="ARBA" id="ARBA00023163"/>
    </source>
</evidence>
<dbReference type="GO" id="GO:0016740">
    <property type="term" value="F:transferase activity"/>
    <property type="evidence" value="ECO:0007669"/>
    <property type="project" value="UniProtKB-KW"/>
</dbReference>
<feature type="compositionally biased region" description="Polar residues" evidence="34">
    <location>
        <begin position="961"/>
        <end position="971"/>
    </location>
</feature>
<evidence type="ECO:0000256" key="22">
    <source>
        <dbReference type="ARBA" id="ARBA00022853"/>
    </source>
</evidence>
<evidence type="ECO:0000256" key="33">
    <source>
        <dbReference type="PROSITE-ProRule" id="PRU00502"/>
    </source>
</evidence>
<sequence>MAASNEELRLVHTKEHVDLMRSTQHMDEDQLKTLADSYDSVYIHPESYTCASLAVGSVLQLVDKVMTSELRNGFSVARPPGHHAQVDQMNGYCMFNNLAIAARYAQTHHRVERVLIVDWDVHHGQGIQYIFQEDPSVLYFSVHRYEEGLFWPHLPESDSSAVGTGSGEGYNINLPWNKIGMKDADYVAAFQQLLLPVAYEFQPQLVLVAAGFDSVIGDPKGEMSVSPQCFSVLTHMLLGLARGRLLLALEGGYNLQSTAEGVCACLRSLLGESCPRLGPPSIPSDSALKSISRSISALYPYWTSLQVLEGGPLSDSDPLNPALTPAESSEELCEERRDSLDLTTGLVYDQRMMEHHNMWDSHHPELPQRIQRIFSRHEDLGLVSRCLRIPARLASEEELALCHSLEHIAKMKETEGMKTRDLHRLGEEYNSIFISTESYRSARLAAGACFNAVQAVLTRQVRNGVAIVRPPGHHAEKDAACGFCFFNTAALTARYAQSISQQPLRVLILDWDVHHGNGTQHIFEEDDSVLYLSLHRYEDGTFFPTSEDAHYNRVGDGKGAGFNVNIPWNGAKMGDAEYLAAFHSVVMPIAREVAFHSVVMPIAREVAFHSVVMPIAREVAFHSVVMPIAREVAFHSVVMPVAREVAFHSVVMPVAREVAFHSVVMPIAREVAFHSVVMPIAREVAFHSVVMPIAREVAFHSVVMPIAREVAFHSVVMPIAREVAFHSVVMPIAREVAFHSVVMPIAREVAFHSVVMPIAREVAFHSVVMPIAREVAFHSVVMPIAREVAFHSVVMPIAREVAFHSVVMPIAREVAFHSVVMPIAREFDPGLVLVSAGFDAARGDPLGGYQVTPPGYAHLTHLLMGLAGGRVLVILEGGYNLTAISESMSACTSVLLGDPALPLPPLPPPHPNAADSINKVIRTHCAYWLSLRIQLPESLRLSLPNPKPRGKRTSKGKKSPRQGNQCGTSPGQGSSQTTPHTTSQTTPLPSGGRGDLDLDDLTKGLVSLDLNQSTSANPSPASVPVGGARSKVRLSPMKTEAVPNTPEILQPTPDKTETQAVAMATSDPVTKGDQESGAVEVEGASGYSKEPVFELFCGNQDGSTMYVVDPLSWCPHLDSVTPVPAGGIDVFRPCEDCGSDAENWICLCCYKVYCGRYVNQHMLTHGLVSEHRLVLSFADLSVWCYSCQAYVHNQMVFEAKNAAHCMKFGEDMPLSN</sequence>
<keyword evidence="15" id="KW-0479">Metal-binding</keyword>
<dbReference type="GO" id="GO:0051130">
    <property type="term" value="P:positive regulation of cellular component organization"/>
    <property type="evidence" value="ECO:0007669"/>
    <property type="project" value="UniProtKB-ARBA"/>
</dbReference>
<evidence type="ECO:0000256" key="31">
    <source>
        <dbReference type="ARBA" id="ARBA00068733"/>
    </source>
</evidence>
<evidence type="ECO:0000256" key="8">
    <source>
        <dbReference type="ARBA" id="ARBA00004906"/>
    </source>
</evidence>
<keyword evidence="16" id="KW-0677">Repeat</keyword>
<evidence type="ECO:0000256" key="29">
    <source>
        <dbReference type="ARBA" id="ARBA00049136"/>
    </source>
</evidence>
<keyword evidence="21" id="KW-0832">Ubl conjugation</keyword>
<evidence type="ECO:0000256" key="23">
    <source>
        <dbReference type="ARBA" id="ARBA00023015"/>
    </source>
</evidence>
<evidence type="ECO:0000256" key="30">
    <source>
        <dbReference type="ARBA" id="ARBA00050910"/>
    </source>
</evidence>
<keyword evidence="13" id="KW-0597">Phosphoprotein</keyword>
<comment type="subcellular location">
    <subcellularLocation>
        <location evidence="7">Cell projection</location>
        <location evidence="7">Axon</location>
    </subcellularLocation>
    <subcellularLocation>
        <location evidence="4">Cell projection</location>
        <location evidence="4">Dendrite</location>
    </subcellularLocation>
    <subcellularLocation>
        <location evidence="2">Cytoplasm</location>
        <location evidence="2">Cytoskeleton</location>
        <location evidence="2">Cilium basal body</location>
    </subcellularLocation>
    <subcellularLocation>
        <location evidence="5">Cytoplasm</location>
        <location evidence="5">Cytoskeleton</location>
        <location evidence="5">Microtubule organizing center</location>
        <location evidence="5">Centrosome</location>
    </subcellularLocation>
    <subcellularLocation>
        <location evidence="3">Nucleus</location>
    </subcellularLocation>
    <subcellularLocation>
        <location evidence="6">Perikaryon</location>
    </subcellularLocation>
</comment>
<dbReference type="GeneID" id="120059565"/>
<dbReference type="GO" id="GO:0016787">
    <property type="term" value="F:hydrolase activity"/>
    <property type="evidence" value="ECO:0007669"/>
    <property type="project" value="UniProtKB-KW"/>
</dbReference>
<evidence type="ECO:0000256" key="19">
    <source>
        <dbReference type="ARBA" id="ARBA00022801"/>
    </source>
</evidence>
<dbReference type="Pfam" id="PF02148">
    <property type="entry name" value="zf-UBP"/>
    <property type="match status" value="1"/>
</dbReference>
<dbReference type="GO" id="GO:0043204">
    <property type="term" value="C:perikaryon"/>
    <property type="evidence" value="ECO:0007669"/>
    <property type="project" value="UniProtKB-SubCell"/>
</dbReference>
<keyword evidence="25" id="KW-0009">Actin-binding</keyword>
<dbReference type="Gene3D" id="3.40.800.20">
    <property type="entry name" value="Histone deacetylase domain"/>
    <property type="match status" value="3"/>
</dbReference>
<keyword evidence="28" id="KW-0966">Cell projection</keyword>
<dbReference type="PROSITE" id="PS50271">
    <property type="entry name" value="ZF_UBP"/>
    <property type="match status" value="1"/>
</dbReference>
<keyword evidence="18" id="KW-0833">Ubl conjugation pathway</keyword>
<comment type="catalytic activity">
    <reaction evidence="30">
        <text>N(6)-acetyl-L-lysyl-[alpha-tubulin] + H2O = L-lysyl-[alpha-tubulin] + acetate</text>
        <dbReference type="Rhea" id="RHEA:21548"/>
        <dbReference type="Rhea" id="RHEA-COMP:11278"/>
        <dbReference type="Rhea" id="RHEA-COMP:11279"/>
        <dbReference type="ChEBI" id="CHEBI:15377"/>
        <dbReference type="ChEBI" id="CHEBI:29969"/>
        <dbReference type="ChEBI" id="CHEBI:30089"/>
        <dbReference type="ChEBI" id="CHEBI:61930"/>
    </reaction>
    <physiologicalReaction direction="left-to-right" evidence="30">
        <dbReference type="Rhea" id="RHEA:21549"/>
    </physiologicalReaction>
</comment>
<keyword evidence="17 33" id="KW-0863">Zinc-finger</keyword>
<name>A0A8U1C0L3_SALNM</name>
<evidence type="ECO:0000256" key="6">
    <source>
        <dbReference type="ARBA" id="ARBA00004484"/>
    </source>
</evidence>
<dbReference type="Gene3D" id="3.30.40.10">
    <property type="entry name" value="Zinc/RING finger domain, C3HC4 (zinc finger)"/>
    <property type="match status" value="1"/>
</dbReference>
<dbReference type="GO" id="GO:0040029">
    <property type="term" value="P:epigenetic regulation of gene expression"/>
    <property type="evidence" value="ECO:0007669"/>
    <property type="project" value="TreeGrafter"/>
</dbReference>
<feature type="domain" description="UBP-type" evidence="35">
    <location>
        <begin position="1112"/>
        <end position="1212"/>
    </location>
</feature>
<comment type="cofactor">
    <cofactor evidence="1">
        <name>Zn(2+)</name>
        <dbReference type="ChEBI" id="CHEBI:29105"/>
    </cofactor>
</comment>
<feature type="compositionally biased region" description="Polar residues" evidence="34">
    <location>
        <begin position="1010"/>
        <end position="1020"/>
    </location>
</feature>
<keyword evidence="14" id="KW-0808">Transferase</keyword>
<dbReference type="AlphaFoldDB" id="A0A8U1C0L3"/>
<evidence type="ECO:0000313" key="37">
    <source>
        <dbReference type="RefSeq" id="XP_038864626.1"/>
    </source>
</evidence>
<keyword evidence="24" id="KW-0804">Transcription</keyword>
<dbReference type="GO" id="GO:0000118">
    <property type="term" value="C:histone deacetylase complex"/>
    <property type="evidence" value="ECO:0007669"/>
    <property type="project" value="TreeGrafter"/>
</dbReference>
<comment type="catalytic activity">
    <reaction evidence="29">
        <text>N(6)-acetyl-L-lysyl-[protein] + H2O = L-lysyl-[protein] + acetate</text>
        <dbReference type="Rhea" id="RHEA:58108"/>
        <dbReference type="Rhea" id="RHEA-COMP:9752"/>
        <dbReference type="Rhea" id="RHEA-COMP:10731"/>
        <dbReference type="ChEBI" id="CHEBI:15377"/>
        <dbReference type="ChEBI" id="CHEBI:29969"/>
        <dbReference type="ChEBI" id="CHEBI:30089"/>
        <dbReference type="ChEBI" id="CHEBI:61930"/>
    </reaction>
    <physiologicalReaction direction="left-to-right" evidence="29">
        <dbReference type="Rhea" id="RHEA:58109"/>
    </physiologicalReaction>
</comment>
<feature type="compositionally biased region" description="Basic residues" evidence="34">
    <location>
        <begin position="948"/>
        <end position="960"/>
    </location>
</feature>
<evidence type="ECO:0000256" key="34">
    <source>
        <dbReference type="SAM" id="MobiDB-lite"/>
    </source>
</evidence>
<keyword evidence="22" id="KW-0156">Chromatin regulator</keyword>
<evidence type="ECO:0000256" key="15">
    <source>
        <dbReference type="ARBA" id="ARBA00022723"/>
    </source>
</evidence>
<evidence type="ECO:0000256" key="28">
    <source>
        <dbReference type="ARBA" id="ARBA00023273"/>
    </source>
</evidence>
<evidence type="ECO:0000256" key="2">
    <source>
        <dbReference type="ARBA" id="ARBA00004120"/>
    </source>
</evidence>
<dbReference type="KEGG" id="snh:120059565"/>